<feature type="region of interest" description="Disordered" evidence="1">
    <location>
        <begin position="32"/>
        <end position="54"/>
    </location>
</feature>
<sequence length="110" mass="12278">MAMETKSETNANYFIHYSTKAENKLTLTNAGPMRRRLSNSSPSHLPPRAESGTVDQPRGLLRCAAAILFLHAVRQVSYFQKLKRGAALLFPHPSRWRVLLLGGACWTSPN</sequence>
<comment type="caution">
    <text evidence="2">The sequence shown here is derived from an EMBL/GenBank/DDBJ whole genome shotgun (WGS) entry which is preliminary data.</text>
</comment>
<accession>A0A2I0K9A2</accession>
<dbReference type="EMBL" id="PGOL01000769">
    <property type="protein sequence ID" value="PKI65115.1"/>
    <property type="molecule type" value="Genomic_DNA"/>
</dbReference>
<name>A0A2I0K9A2_PUNGR</name>
<protein>
    <submittedName>
        <fullName evidence="2">Uncharacterized protein</fullName>
    </submittedName>
</protein>
<evidence type="ECO:0000256" key="1">
    <source>
        <dbReference type="SAM" id="MobiDB-lite"/>
    </source>
</evidence>
<organism evidence="2 3">
    <name type="scientific">Punica granatum</name>
    <name type="common">Pomegranate</name>
    <dbReference type="NCBI Taxonomy" id="22663"/>
    <lineage>
        <taxon>Eukaryota</taxon>
        <taxon>Viridiplantae</taxon>
        <taxon>Streptophyta</taxon>
        <taxon>Embryophyta</taxon>
        <taxon>Tracheophyta</taxon>
        <taxon>Spermatophyta</taxon>
        <taxon>Magnoliopsida</taxon>
        <taxon>eudicotyledons</taxon>
        <taxon>Gunneridae</taxon>
        <taxon>Pentapetalae</taxon>
        <taxon>rosids</taxon>
        <taxon>malvids</taxon>
        <taxon>Myrtales</taxon>
        <taxon>Lythraceae</taxon>
        <taxon>Punica</taxon>
    </lineage>
</organism>
<reference evidence="2 3" key="1">
    <citation type="submission" date="2017-11" db="EMBL/GenBank/DDBJ databases">
        <title>De-novo sequencing of pomegranate (Punica granatum L.) genome.</title>
        <authorList>
            <person name="Akparov Z."/>
            <person name="Amiraslanov A."/>
            <person name="Hajiyeva S."/>
            <person name="Abbasov M."/>
            <person name="Kaur K."/>
            <person name="Hamwieh A."/>
            <person name="Solovyev V."/>
            <person name="Salamov A."/>
            <person name="Braich B."/>
            <person name="Kosarev P."/>
            <person name="Mahmoud A."/>
            <person name="Hajiyev E."/>
            <person name="Babayeva S."/>
            <person name="Izzatullayeva V."/>
            <person name="Mammadov A."/>
            <person name="Mammadov A."/>
            <person name="Sharifova S."/>
            <person name="Ojaghi J."/>
            <person name="Eynullazada K."/>
            <person name="Bayramov B."/>
            <person name="Abdulazimova A."/>
            <person name="Shahmuradov I."/>
        </authorList>
    </citation>
    <scope>NUCLEOTIDE SEQUENCE [LARGE SCALE GENOMIC DNA]</scope>
    <source>
        <strain evidence="3">cv. AG2017</strain>
        <tissue evidence="2">Leaf</tissue>
    </source>
</reference>
<gene>
    <name evidence="2" type="ORF">CRG98_014429</name>
</gene>
<evidence type="ECO:0000313" key="3">
    <source>
        <dbReference type="Proteomes" id="UP000233551"/>
    </source>
</evidence>
<proteinExistence type="predicted"/>
<keyword evidence="3" id="KW-1185">Reference proteome</keyword>
<dbReference type="Proteomes" id="UP000233551">
    <property type="component" value="Unassembled WGS sequence"/>
</dbReference>
<dbReference type="AlphaFoldDB" id="A0A2I0K9A2"/>
<evidence type="ECO:0000313" key="2">
    <source>
        <dbReference type="EMBL" id="PKI65115.1"/>
    </source>
</evidence>